<accession>A0A8J9V3X6</accession>
<evidence type="ECO:0000256" key="1">
    <source>
        <dbReference type="SAM" id="MobiDB-lite"/>
    </source>
</evidence>
<organism evidence="2 3">
    <name type="scientific">Brenthis ino</name>
    <name type="common">lesser marbled fritillary</name>
    <dbReference type="NCBI Taxonomy" id="405034"/>
    <lineage>
        <taxon>Eukaryota</taxon>
        <taxon>Metazoa</taxon>
        <taxon>Ecdysozoa</taxon>
        <taxon>Arthropoda</taxon>
        <taxon>Hexapoda</taxon>
        <taxon>Insecta</taxon>
        <taxon>Pterygota</taxon>
        <taxon>Neoptera</taxon>
        <taxon>Endopterygota</taxon>
        <taxon>Lepidoptera</taxon>
        <taxon>Glossata</taxon>
        <taxon>Ditrysia</taxon>
        <taxon>Papilionoidea</taxon>
        <taxon>Nymphalidae</taxon>
        <taxon>Heliconiinae</taxon>
        <taxon>Argynnini</taxon>
        <taxon>Brenthis</taxon>
    </lineage>
</organism>
<dbReference type="AlphaFoldDB" id="A0A8J9V3X6"/>
<evidence type="ECO:0000313" key="3">
    <source>
        <dbReference type="Proteomes" id="UP000838878"/>
    </source>
</evidence>
<keyword evidence="3" id="KW-1185">Reference proteome</keyword>
<name>A0A8J9V3X6_9NEOP</name>
<reference evidence="2" key="1">
    <citation type="submission" date="2021-12" db="EMBL/GenBank/DDBJ databases">
        <authorList>
            <person name="Martin H S."/>
        </authorList>
    </citation>
    <scope>NUCLEOTIDE SEQUENCE</scope>
</reference>
<proteinExistence type="predicted"/>
<feature type="compositionally biased region" description="Basic and acidic residues" evidence="1">
    <location>
        <begin position="43"/>
        <end position="61"/>
    </location>
</feature>
<dbReference type="OrthoDB" id="6161911at2759"/>
<gene>
    <name evidence="2" type="ORF">BINO364_LOCUS10451</name>
</gene>
<sequence length="89" mass="9896">MGSGLLLYLSYFVNKADKQQSSSKLWLNLSSDASQSGGSGSDNKQRDNKCDNFSPVKKENESKVKICEVCRAYPCECNPSAPTMYDVRF</sequence>
<evidence type="ECO:0000313" key="2">
    <source>
        <dbReference type="EMBL" id="CAH0724787.1"/>
    </source>
</evidence>
<feature type="region of interest" description="Disordered" evidence="1">
    <location>
        <begin position="31"/>
        <end position="61"/>
    </location>
</feature>
<feature type="non-terminal residue" evidence="2">
    <location>
        <position position="89"/>
    </location>
</feature>
<dbReference type="EMBL" id="OV170224">
    <property type="protein sequence ID" value="CAH0724787.1"/>
    <property type="molecule type" value="Genomic_DNA"/>
</dbReference>
<protein>
    <submittedName>
        <fullName evidence="2">Uncharacterized protein</fullName>
    </submittedName>
</protein>
<dbReference type="Proteomes" id="UP000838878">
    <property type="component" value="Chromosome 4"/>
</dbReference>